<dbReference type="Gene3D" id="1.10.10.10">
    <property type="entry name" value="Winged helix-like DNA-binding domain superfamily/Winged helix DNA-binding domain"/>
    <property type="match status" value="1"/>
</dbReference>
<dbReference type="RefSeq" id="WP_163112430.1">
    <property type="nucleotide sequence ID" value="NZ_JAAAWP010000009.1"/>
</dbReference>
<protein>
    <submittedName>
        <fullName evidence="2">MBL fold metallo-hydrolase</fullName>
    </submittedName>
</protein>
<accession>A0A6L9MX66</accession>
<reference evidence="2 3" key="1">
    <citation type="submission" date="2020-01" db="EMBL/GenBank/DDBJ databases">
        <title>Genomes of bacteria type strains.</title>
        <authorList>
            <person name="Chen J."/>
            <person name="Zhu S."/>
            <person name="Yang J."/>
        </authorList>
    </citation>
    <scope>NUCLEOTIDE SEQUENCE [LARGE SCALE GENOMIC DNA]</scope>
    <source>
        <strain evidence="2 3">LMG 22958</strain>
    </source>
</reference>
<dbReference type="Pfam" id="PF00753">
    <property type="entry name" value="Lactamase_B"/>
    <property type="match status" value="1"/>
</dbReference>
<evidence type="ECO:0000313" key="2">
    <source>
        <dbReference type="EMBL" id="NDW22687.1"/>
    </source>
</evidence>
<dbReference type="InterPro" id="IPR048933">
    <property type="entry name" value="B_lactamase-like_C"/>
</dbReference>
<evidence type="ECO:0000259" key="1">
    <source>
        <dbReference type="SMART" id="SM00849"/>
    </source>
</evidence>
<dbReference type="PANTHER" id="PTHR23131:SF4">
    <property type="entry name" value="METALLO-BETA-LACTAMASE SUPERFAMILY POTEIN"/>
    <property type="match status" value="1"/>
</dbReference>
<proteinExistence type="predicted"/>
<dbReference type="InterPro" id="IPR036388">
    <property type="entry name" value="WH-like_DNA-bd_sf"/>
</dbReference>
<dbReference type="AlphaFoldDB" id="A0A6L9MX66"/>
<feature type="domain" description="Metallo-beta-lactamase" evidence="1">
    <location>
        <begin position="34"/>
        <end position="249"/>
    </location>
</feature>
<dbReference type="Pfam" id="PF21221">
    <property type="entry name" value="B_lactamase-like_C"/>
    <property type="match status" value="1"/>
</dbReference>
<dbReference type="EMBL" id="JAAAWP010000009">
    <property type="protein sequence ID" value="NDW22687.1"/>
    <property type="molecule type" value="Genomic_DNA"/>
</dbReference>
<keyword evidence="3" id="KW-1185">Reference proteome</keyword>
<dbReference type="GO" id="GO:0016787">
    <property type="term" value="F:hydrolase activity"/>
    <property type="evidence" value="ECO:0007669"/>
    <property type="project" value="UniProtKB-KW"/>
</dbReference>
<evidence type="ECO:0000313" key="3">
    <source>
        <dbReference type="Proteomes" id="UP000478837"/>
    </source>
</evidence>
<sequence>MQYLADKQPEPGEVFEIADGVLWLTMPLPFELDHINLYLIKDGDGWVVVDTGIGTTTTKKLWQQIFKKIDGRITGVVVTHLHPDHVGLGGWIADEFNVPFYMSQTEYFTARAFCAGKNGAPNQRDIDYYNRAGLDKELVEKLTQGDGKGFSQVVSPIPMSYTRLKHNDTLLFGSSQWQVLIGRGHSPEHACLYNANKGVLISGDHILPMITPNIGAYSTEPEALTLNDYLTTLPPFKALPENTVVLPAHKLPFVGLHERVDELLSHHHKHLDALTEACHTPQSISDLLPIMFKRELSSRNMVFAVAECYAHMNYLVANNTLKRTLDDRGIYKFCGATVNV</sequence>
<dbReference type="InterPro" id="IPR050662">
    <property type="entry name" value="Sec-metab_biosynth-thioest"/>
</dbReference>
<dbReference type="Proteomes" id="UP000478837">
    <property type="component" value="Unassembled WGS sequence"/>
</dbReference>
<dbReference type="Gene3D" id="3.60.15.10">
    <property type="entry name" value="Ribonuclease Z/Hydroxyacylglutathione hydrolase-like"/>
    <property type="match status" value="1"/>
</dbReference>
<gene>
    <name evidence="2" type="ORF">GTW09_14250</name>
</gene>
<dbReference type="InterPro" id="IPR036866">
    <property type="entry name" value="RibonucZ/Hydroxyglut_hydro"/>
</dbReference>
<dbReference type="SMART" id="SM00849">
    <property type="entry name" value="Lactamase_B"/>
    <property type="match status" value="1"/>
</dbReference>
<dbReference type="InterPro" id="IPR001279">
    <property type="entry name" value="Metallo-B-lactamas"/>
</dbReference>
<dbReference type="SUPFAM" id="SSF56281">
    <property type="entry name" value="Metallo-hydrolase/oxidoreductase"/>
    <property type="match status" value="1"/>
</dbReference>
<keyword evidence="2" id="KW-0378">Hydrolase</keyword>
<organism evidence="2 3">
    <name type="scientific">Alteromonas hispanica</name>
    <dbReference type="NCBI Taxonomy" id="315421"/>
    <lineage>
        <taxon>Bacteria</taxon>
        <taxon>Pseudomonadati</taxon>
        <taxon>Pseudomonadota</taxon>
        <taxon>Gammaproteobacteria</taxon>
        <taxon>Alteromonadales</taxon>
        <taxon>Alteromonadaceae</taxon>
        <taxon>Alteromonas/Salinimonas group</taxon>
        <taxon>Alteromonas</taxon>
    </lineage>
</organism>
<comment type="caution">
    <text evidence="2">The sequence shown here is derived from an EMBL/GenBank/DDBJ whole genome shotgun (WGS) entry which is preliminary data.</text>
</comment>
<name>A0A6L9MX66_9ALTE</name>
<dbReference type="PANTHER" id="PTHR23131">
    <property type="entry name" value="ENDORIBONUCLEASE LACTB2"/>
    <property type="match status" value="1"/>
</dbReference>